<feature type="domain" description="Resolvase/invertase-type recombinase catalytic" evidence="6">
    <location>
        <begin position="2"/>
        <end position="138"/>
    </location>
</feature>
<keyword evidence="3" id="KW-0233">DNA recombination</keyword>
<dbReference type="Pfam" id="PF00239">
    <property type="entry name" value="Resolvase"/>
    <property type="match status" value="1"/>
</dbReference>
<dbReference type="AlphaFoldDB" id="A0A9X2EGN2"/>
<dbReference type="SMART" id="SM00857">
    <property type="entry name" value="Resolvase"/>
    <property type="match status" value="1"/>
</dbReference>
<dbReference type="InterPro" id="IPR036162">
    <property type="entry name" value="Resolvase-like_N_sf"/>
</dbReference>
<dbReference type="PANTHER" id="PTHR30461">
    <property type="entry name" value="DNA-INVERTASE FROM LAMBDOID PROPHAGE"/>
    <property type="match status" value="1"/>
</dbReference>
<evidence type="ECO:0000256" key="1">
    <source>
        <dbReference type="ARBA" id="ARBA00022908"/>
    </source>
</evidence>
<protein>
    <submittedName>
        <fullName evidence="7">Recombinase family protein</fullName>
    </submittedName>
</protein>
<reference evidence="7" key="1">
    <citation type="submission" date="2022-06" db="EMBL/GenBank/DDBJ databases">
        <title>Sphingomicrobium sedimins sp. nov., a marine bacterium isolated from tidal flat.</title>
        <authorList>
            <person name="Kim C.-H."/>
            <person name="Yoo Y."/>
            <person name="Kim J.-J."/>
        </authorList>
    </citation>
    <scope>NUCLEOTIDE SEQUENCE</scope>
    <source>
        <strain evidence="7">GRR-S6-50</strain>
    </source>
</reference>
<dbReference type="InterPro" id="IPR006119">
    <property type="entry name" value="Resolv_N"/>
</dbReference>
<dbReference type="EMBL" id="JAMSHT010000001">
    <property type="protein sequence ID" value="MCM8557673.1"/>
    <property type="molecule type" value="Genomic_DNA"/>
</dbReference>
<sequence>MQVVSYIRVSTAAQGRSGLGLEAQREAVQRFCASRGCNVLGEYVEVETGKRDDRPELAKALHHAKVTNATLVVAKLDRLSRNAAFLLQLRDSGAKLVAADNPDVNDMTVGILAVIAQAEREAISQRTSAALQAAKRRGVKLGNPNGARALRRANKGNKAALNEIKRSADEHAADVLPVIEAMRSEGHHSLRAMADGLNERSIRTARGGRWHPATVRNLLARSKAAS</sequence>
<evidence type="ECO:0000313" key="8">
    <source>
        <dbReference type="Proteomes" id="UP001155128"/>
    </source>
</evidence>
<dbReference type="GO" id="GO:0003677">
    <property type="term" value="F:DNA binding"/>
    <property type="evidence" value="ECO:0007669"/>
    <property type="project" value="UniProtKB-KW"/>
</dbReference>
<gene>
    <name evidence="7" type="ORF">NDO55_07550</name>
</gene>
<evidence type="ECO:0000256" key="4">
    <source>
        <dbReference type="PIRSR" id="PIRSR606118-50"/>
    </source>
</evidence>
<dbReference type="GO" id="GO:0000150">
    <property type="term" value="F:DNA strand exchange activity"/>
    <property type="evidence" value="ECO:0007669"/>
    <property type="project" value="InterPro"/>
</dbReference>
<dbReference type="RefSeq" id="WP_252113935.1">
    <property type="nucleotide sequence ID" value="NZ_JAMSHT010000001.1"/>
</dbReference>
<feature type="active site" description="O-(5'-phospho-DNA)-serine intermediate" evidence="4 5">
    <location>
        <position position="10"/>
    </location>
</feature>
<keyword evidence="8" id="KW-1185">Reference proteome</keyword>
<proteinExistence type="predicted"/>
<name>A0A9X2EGN2_9SPHN</name>
<dbReference type="Gene3D" id="3.40.50.1390">
    <property type="entry name" value="Resolvase, N-terminal catalytic domain"/>
    <property type="match status" value="1"/>
</dbReference>
<evidence type="ECO:0000256" key="2">
    <source>
        <dbReference type="ARBA" id="ARBA00023125"/>
    </source>
</evidence>
<keyword evidence="1" id="KW-0229">DNA integration</keyword>
<keyword evidence="2" id="KW-0238">DNA-binding</keyword>
<dbReference type="GO" id="GO:0015074">
    <property type="term" value="P:DNA integration"/>
    <property type="evidence" value="ECO:0007669"/>
    <property type="project" value="UniProtKB-KW"/>
</dbReference>
<dbReference type="InterPro" id="IPR006118">
    <property type="entry name" value="Recombinase_CS"/>
</dbReference>
<dbReference type="InterPro" id="IPR050639">
    <property type="entry name" value="SSR_resolvase"/>
</dbReference>
<accession>A0A9X2EGN2</accession>
<dbReference type="PROSITE" id="PS00397">
    <property type="entry name" value="RECOMBINASES_1"/>
    <property type="match status" value="1"/>
</dbReference>
<dbReference type="CDD" id="cd00338">
    <property type="entry name" value="Ser_Recombinase"/>
    <property type="match status" value="1"/>
</dbReference>
<organism evidence="7 8">
    <name type="scientific">Sphingomicrobium sediminis</name>
    <dbReference type="NCBI Taxonomy" id="2950949"/>
    <lineage>
        <taxon>Bacteria</taxon>
        <taxon>Pseudomonadati</taxon>
        <taxon>Pseudomonadota</taxon>
        <taxon>Alphaproteobacteria</taxon>
        <taxon>Sphingomonadales</taxon>
        <taxon>Sphingomonadaceae</taxon>
        <taxon>Sphingomicrobium</taxon>
    </lineage>
</organism>
<dbReference type="PROSITE" id="PS51736">
    <property type="entry name" value="RECOMBINASES_3"/>
    <property type="match status" value="1"/>
</dbReference>
<dbReference type="SUPFAM" id="SSF53041">
    <property type="entry name" value="Resolvase-like"/>
    <property type="match status" value="1"/>
</dbReference>
<evidence type="ECO:0000256" key="3">
    <source>
        <dbReference type="ARBA" id="ARBA00023172"/>
    </source>
</evidence>
<evidence type="ECO:0000256" key="5">
    <source>
        <dbReference type="PROSITE-ProRule" id="PRU10137"/>
    </source>
</evidence>
<dbReference type="Proteomes" id="UP001155128">
    <property type="component" value="Unassembled WGS sequence"/>
</dbReference>
<evidence type="ECO:0000259" key="6">
    <source>
        <dbReference type="PROSITE" id="PS51736"/>
    </source>
</evidence>
<comment type="caution">
    <text evidence="7">The sequence shown here is derived from an EMBL/GenBank/DDBJ whole genome shotgun (WGS) entry which is preliminary data.</text>
</comment>
<dbReference type="PANTHER" id="PTHR30461:SF2">
    <property type="entry name" value="SERINE RECOMBINASE PINE-RELATED"/>
    <property type="match status" value="1"/>
</dbReference>
<evidence type="ECO:0000313" key="7">
    <source>
        <dbReference type="EMBL" id="MCM8557673.1"/>
    </source>
</evidence>